<sequence length="364" mass="39861">MPTRIFKNWVAVSENDSNPAESNPPQLRLPNAPAFGKSVATQVNPRFELLLPGEPIAIDIEFQDFKNKDTGFRWRHRLAWFAALNTRGETVLDVFVQYPPDEDTEFQLPRAKGKTFGVTRQLLTLKNGAVKAAVVEPMCEALFRGRPVVLHGGQHDLTAFQYCNPYQGATAVFDTQRQWAGDSQIPEESRAKPGLAILAQSVLGRVVQANGAHSPVEDAHATMVLHLMKGPYDREAEAKKWKGVWETQQTQQVPYPLPTINQNFNQHSTRGNHTVSGSRGGHQVINTSSGQNGQIVSFNGNITHNHVEVKNFYSTVAARGHQAATRARAGRGASRGVSQGRGAFQGAVRGGGLQGGASDKLNQW</sequence>
<name>A0A2G5I4W4_CERBT</name>
<evidence type="ECO:0000313" key="4">
    <source>
        <dbReference type="Proteomes" id="UP000230605"/>
    </source>
</evidence>
<proteinExistence type="predicted"/>
<dbReference type="SUPFAM" id="SSF53098">
    <property type="entry name" value="Ribonuclease H-like"/>
    <property type="match status" value="1"/>
</dbReference>
<feature type="compositionally biased region" description="Low complexity" evidence="1">
    <location>
        <begin position="326"/>
        <end position="347"/>
    </location>
</feature>
<accession>A0A2G5I4W4</accession>
<gene>
    <name evidence="2" type="ORF">CB0940_02297</name>
    <name evidence="3" type="ORF">RHO25_004035</name>
</gene>
<evidence type="ECO:0000313" key="2">
    <source>
        <dbReference type="EMBL" id="PIA99542.1"/>
    </source>
</evidence>
<dbReference type="Proteomes" id="UP000230605">
    <property type="component" value="Chromosome 3"/>
</dbReference>
<dbReference type="Gene3D" id="3.30.420.10">
    <property type="entry name" value="Ribonuclease H-like superfamily/Ribonuclease H"/>
    <property type="match status" value="1"/>
</dbReference>
<dbReference type="EMBL" id="CP134186">
    <property type="protein sequence ID" value="WPA99418.1"/>
    <property type="molecule type" value="Genomic_DNA"/>
</dbReference>
<evidence type="ECO:0008006" key="6">
    <source>
        <dbReference type="Google" id="ProtNLM"/>
    </source>
</evidence>
<evidence type="ECO:0000313" key="5">
    <source>
        <dbReference type="Proteomes" id="UP001302367"/>
    </source>
</evidence>
<dbReference type="AlphaFoldDB" id="A0A2G5I4W4"/>
<dbReference type="GO" id="GO:0003676">
    <property type="term" value="F:nucleic acid binding"/>
    <property type="evidence" value="ECO:0007669"/>
    <property type="project" value="InterPro"/>
</dbReference>
<dbReference type="OrthoDB" id="3639860at2759"/>
<reference evidence="3 5" key="2">
    <citation type="submission" date="2023-09" db="EMBL/GenBank/DDBJ databases">
        <title>Complete-Gapless Cercospora beticola genome.</title>
        <authorList>
            <person name="Wyatt N.A."/>
            <person name="Spanner R.E."/>
            <person name="Bolton M.D."/>
        </authorList>
    </citation>
    <scope>NUCLEOTIDE SEQUENCE [LARGE SCALE GENOMIC DNA]</scope>
    <source>
        <strain evidence="3">Cb09-40</strain>
    </source>
</reference>
<organism evidence="2 4">
    <name type="scientific">Cercospora beticola</name>
    <name type="common">Sugarbeet leaf spot fungus</name>
    <dbReference type="NCBI Taxonomy" id="122368"/>
    <lineage>
        <taxon>Eukaryota</taxon>
        <taxon>Fungi</taxon>
        <taxon>Dikarya</taxon>
        <taxon>Ascomycota</taxon>
        <taxon>Pezizomycotina</taxon>
        <taxon>Dothideomycetes</taxon>
        <taxon>Dothideomycetidae</taxon>
        <taxon>Mycosphaerellales</taxon>
        <taxon>Mycosphaerellaceae</taxon>
        <taxon>Cercospora</taxon>
    </lineage>
</organism>
<dbReference type="EMBL" id="LKMD01000101">
    <property type="protein sequence ID" value="PIA99542.1"/>
    <property type="molecule type" value="Genomic_DNA"/>
</dbReference>
<dbReference type="InterPro" id="IPR012337">
    <property type="entry name" value="RNaseH-like_sf"/>
</dbReference>
<dbReference type="InterPro" id="IPR036397">
    <property type="entry name" value="RNaseH_sf"/>
</dbReference>
<dbReference type="Proteomes" id="UP001302367">
    <property type="component" value="Chromosome 3"/>
</dbReference>
<reference evidence="2 4" key="1">
    <citation type="submission" date="2015-10" db="EMBL/GenBank/DDBJ databases">
        <title>The cercosporin biosynthetic gene cluster was horizontally transferred to several fungal lineages and shown to be expanded in Cercospora beticola based on microsynteny with recipient genomes.</title>
        <authorList>
            <person name="De Jonge R."/>
            <person name="Ebert M.K."/>
            <person name="Suttle J.C."/>
            <person name="Jurick Ii W.M."/>
            <person name="Secor G.A."/>
            <person name="Thomma B.P."/>
            <person name="Van De Peer Y."/>
            <person name="Bolton M.D."/>
        </authorList>
    </citation>
    <scope>NUCLEOTIDE SEQUENCE [LARGE SCALE GENOMIC DNA]</scope>
    <source>
        <strain evidence="2 4">09-40</strain>
    </source>
</reference>
<feature type="region of interest" description="Disordered" evidence="1">
    <location>
        <begin position="326"/>
        <end position="364"/>
    </location>
</feature>
<evidence type="ECO:0000256" key="1">
    <source>
        <dbReference type="SAM" id="MobiDB-lite"/>
    </source>
</evidence>
<protein>
    <recommendedName>
        <fullName evidence="6">Exonuclease domain-containing protein</fullName>
    </recommendedName>
</protein>
<evidence type="ECO:0000313" key="3">
    <source>
        <dbReference type="EMBL" id="WPA99418.1"/>
    </source>
</evidence>
<keyword evidence="5" id="KW-1185">Reference proteome</keyword>